<evidence type="ECO:0000256" key="9">
    <source>
        <dbReference type="SAM" id="MobiDB-lite"/>
    </source>
</evidence>
<dbReference type="EMBL" id="JACVVK020000221">
    <property type="protein sequence ID" value="KAK7483751.1"/>
    <property type="molecule type" value="Genomic_DNA"/>
</dbReference>
<keyword evidence="8" id="KW-0460">Magnesium</keyword>
<dbReference type="InterPro" id="IPR005502">
    <property type="entry name" value="Ribosyl_crysJ1"/>
</dbReference>
<dbReference type="FunFam" id="1.10.4080.10:FF:000002">
    <property type="entry name" value="ADP-ribosylarginine hydrolase isoform X1"/>
    <property type="match status" value="1"/>
</dbReference>
<accession>A0ABD0K9G6</accession>
<comment type="similarity">
    <text evidence="1">Belongs to the ADP-ribosylglycohydrolase family.</text>
</comment>
<comment type="caution">
    <text evidence="10">The sequence shown here is derived from an EMBL/GenBank/DDBJ whole genome shotgun (WGS) entry which is preliminary data.</text>
</comment>
<feature type="compositionally biased region" description="Basic and acidic residues" evidence="9">
    <location>
        <begin position="382"/>
        <end position="404"/>
    </location>
</feature>
<dbReference type="GO" id="GO:0003875">
    <property type="term" value="F:ADP-ribosylarginine hydrolase activity"/>
    <property type="evidence" value="ECO:0007669"/>
    <property type="project" value="UniProtKB-EC"/>
</dbReference>
<dbReference type="InterPro" id="IPR050792">
    <property type="entry name" value="ADP-ribosylglycohydrolase"/>
</dbReference>
<dbReference type="PANTHER" id="PTHR16222:SF26">
    <property type="entry name" value="ADP-RIBOSYLHYDROLASE ARH1"/>
    <property type="match status" value="1"/>
</dbReference>
<dbReference type="PANTHER" id="PTHR16222">
    <property type="entry name" value="ADP-RIBOSYLGLYCOHYDROLASE"/>
    <property type="match status" value="1"/>
</dbReference>
<dbReference type="Proteomes" id="UP001519460">
    <property type="component" value="Unassembled WGS sequence"/>
</dbReference>
<evidence type="ECO:0000256" key="3">
    <source>
        <dbReference type="ARBA" id="ARBA00049582"/>
    </source>
</evidence>
<keyword evidence="2" id="KW-0378">Hydrolase</keyword>
<dbReference type="Pfam" id="PF03747">
    <property type="entry name" value="ADP_ribosyl_GH"/>
    <property type="match status" value="1"/>
</dbReference>
<evidence type="ECO:0000256" key="7">
    <source>
        <dbReference type="ARBA" id="ARBA00049810"/>
    </source>
</evidence>
<protein>
    <recommendedName>
        <fullName evidence="5">ADP-ribosylhydrolase ARH1</fullName>
        <ecNumber evidence="4">3.2.2.19</ecNumber>
    </recommendedName>
    <alternativeName>
        <fullName evidence="6">ADP-ribose-L-arginine cleaving enzyme</fullName>
    </alternativeName>
    <alternativeName>
        <fullName evidence="7">[Protein ADP-ribosylarginine] hydrolase</fullName>
    </alternativeName>
</protein>
<name>A0ABD0K9G6_9CAEN</name>
<dbReference type="Gene3D" id="1.10.4080.10">
    <property type="entry name" value="ADP-ribosylation/Crystallin J1"/>
    <property type="match status" value="1"/>
</dbReference>
<feature type="region of interest" description="Disordered" evidence="9">
    <location>
        <begin position="357"/>
        <end position="414"/>
    </location>
</feature>
<keyword evidence="11" id="KW-1185">Reference proteome</keyword>
<comment type="cofactor">
    <cofactor evidence="8">
        <name>Mg(2+)</name>
        <dbReference type="ChEBI" id="CHEBI:18420"/>
    </cofactor>
    <text evidence="8">Binds 2 magnesium ions per subunit.</text>
</comment>
<evidence type="ECO:0000256" key="4">
    <source>
        <dbReference type="ARBA" id="ARBA00049725"/>
    </source>
</evidence>
<feature type="binding site" evidence="8">
    <location>
        <position position="307"/>
    </location>
    <ligand>
        <name>Mg(2+)</name>
        <dbReference type="ChEBI" id="CHEBI:18420"/>
        <label>1</label>
    </ligand>
</feature>
<gene>
    <name evidence="10" type="ORF">BaRGS_00024967</name>
</gene>
<evidence type="ECO:0000313" key="10">
    <source>
        <dbReference type="EMBL" id="KAK7483751.1"/>
    </source>
</evidence>
<comment type="function">
    <text evidence="3">Specifically acts as an arginine mono-ADP-ribosylhydrolase by mediating the removal of mono-ADP-ribose attached to arginine residues on proteins.</text>
</comment>
<evidence type="ECO:0000313" key="11">
    <source>
        <dbReference type="Proteomes" id="UP001519460"/>
    </source>
</evidence>
<evidence type="ECO:0000256" key="8">
    <source>
        <dbReference type="PIRSR" id="PIRSR605502-1"/>
    </source>
</evidence>
<dbReference type="AlphaFoldDB" id="A0ABD0K9G6"/>
<dbReference type="EC" id="3.2.2.19" evidence="4"/>
<proteinExistence type="inferred from homology"/>
<feature type="compositionally biased region" description="Polar residues" evidence="9">
    <location>
        <begin position="405"/>
        <end position="414"/>
    </location>
</feature>
<reference evidence="10 11" key="1">
    <citation type="journal article" date="2023" name="Sci. Data">
        <title>Genome assembly of the Korean intertidal mud-creeper Batillaria attramentaria.</title>
        <authorList>
            <person name="Patra A.K."/>
            <person name="Ho P.T."/>
            <person name="Jun S."/>
            <person name="Lee S.J."/>
            <person name="Kim Y."/>
            <person name="Won Y.J."/>
        </authorList>
    </citation>
    <scope>NUCLEOTIDE SEQUENCE [LARGE SCALE GENOMIC DNA]</scope>
    <source>
        <strain evidence="10">Wonlab-2016</strain>
    </source>
</reference>
<feature type="binding site" evidence="8">
    <location>
        <position position="58"/>
    </location>
    <ligand>
        <name>Mg(2+)</name>
        <dbReference type="ChEBI" id="CHEBI:18420"/>
        <label>1</label>
    </ligand>
</feature>
<organism evidence="10 11">
    <name type="scientific">Batillaria attramentaria</name>
    <dbReference type="NCBI Taxonomy" id="370345"/>
    <lineage>
        <taxon>Eukaryota</taxon>
        <taxon>Metazoa</taxon>
        <taxon>Spiralia</taxon>
        <taxon>Lophotrochozoa</taxon>
        <taxon>Mollusca</taxon>
        <taxon>Gastropoda</taxon>
        <taxon>Caenogastropoda</taxon>
        <taxon>Sorbeoconcha</taxon>
        <taxon>Cerithioidea</taxon>
        <taxon>Batillariidae</taxon>
        <taxon>Batillaria</taxon>
    </lineage>
</organism>
<feature type="binding site" evidence="8">
    <location>
        <position position="59"/>
    </location>
    <ligand>
        <name>Mg(2+)</name>
        <dbReference type="ChEBI" id="CHEBI:18420"/>
        <label>1</label>
    </ligand>
</feature>
<dbReference type="InterPro" id="IPR036705">
    <property type="entry name" value="Ribosyl_crysJ1_sf"/>
</dbReference>
<feature type="binding site" evidence="8">
    <location>
        <position position="305"/>
    </location>
    <ligand>
        <name>Mg(2+)</name>
        <dbReference type="ChEBI" id="CHEBI:18420"/>
        <label>2</label>
    </ligand>
</feature>
<evidence type="ECO:0000256" key="6">
    <source>
        <dbReference type="ARBA" id="ARBA00049798"/>
    </source>
</evidence>
<dbReference type="SUPFAM" id="SSF101478">
    <property type="entry name" value="ADP-ribosylglycohydrolase"/>
    <property type="match status" value="1"/>
</dbReference>
<keyword evidence="8" id="KW-0479">Metal-binding</keyword>
<evidence type="ECO:0000256" key="5">
    <source>
        <dbReference type="ARBA" id="ARBA00049773"/>
    </source>
</evidence>
<sequence length="414" mass="45414">MNERYRAAMVLAGTGDAIGYKNGEWEFCHSGTAIFSELQSLGGLEKIKVKPPKWIVSDDTVMLLATGSALCKYSDQADREKLFSEIAQHYKDCMKDMGGRAPGATCMSAVHKLKPHLKGGYYIPFNPRGGGCGAAMRSMCIGLRYPRPEQLKDLVAVSIESGRMTHHHPTGYLGSLASALFTAFSIQGKPLREWGKCLLDTLPLALTYVQETGQAVEENKKEWYYFRDAWTKYLESRSLLEGTSDPVFPEPYDFKERDAFYKKISFSGWGGASGHDAPMIAYDALLGANDDWAELCKRAMFHGGDSDSTGVIAACCYGAMHGFHGVPEGNHKFIEYRDQLVKQADRLYDLAYPGQQSVTEPVGASQGDTLEDRDIGLPSDSQKADCDSSHGDSQDARAELKDTPEGSSSVSESV</sequence>
<evidence type="ECO:0000256" key="2">
    <source>
        <dbReference type="ARBA" id="ARBA00022801"/>
    </source>
</evidence>
<evidence type="ECO:0000256" key="1">
    <source>
        <dbReference type="ARBA" id="ARBA00010702"/>
    </source>
</evidence>
<feature type="binding site" evidence="8">
    <location>
        <position position="57"/>
    </location>
    <ligand>
        <name>Mg(2+)</name>
        <dbReference type="ChEBI" id="CHEBI:18420"/>
        <label>1</label>
    </ligand>
</feature>
<feature type="binding site" evidence="8">
    <location>
        <position position="308"/>
    </location>
    <ligand>
        <name>Mg(2+)</name>
        <dbReference type="ChEBI" id="CHEBI:18420"/>
        <label>1</label>
    </ligand>
</feature>